<evidence type="ECO:0000256" key="13">
    <source>
        <dbReference type="PIRSR" id="PIRSR634015-3"/>
    </source>
</evidence>
<dbReference type="SUPFAM" id="SSF63737">
    <property type="entry name" value="Leukotriene A4 hydrolase N-terminal domain"/>
    <property type="match status" value="1"/>
</dbReference>
<sequence>MRISVLVLLTALVWVPLAVADENEHLRVATPTADQHSFANSNEVRAPHLHLNLEADFEAQQLRGYAEYTLEYLNEEADTFVVDTYQLSIDRVEAKQGDDWQSTDFNLGSHDPILGQALRIQLPQNTGKVRIHYASSPEATGLDWVSAEGTAGGEHPFLYSQSQPHYARTWIPIQDTPAERLTFTAELRTPAELVGLMGAKNPPNPERTGYYEFTARQPIPSYLMAIAVGDLDFYALNERMAIYAEPSILESAVAEFSYTTDMMRVTEEMFGPYAWDRYDQLVLPPSFPFGGMENPQLAFITPTVIAGDQSLVSLIAHELAHSWSGNLVTNASWRDLWLNEGFTSYVENRIMEAVYGEERALMERMLSRQSLDAAVASLDERQQVLHLELQQRDPETIFTRIPYIKAASFLFFLEEQFGRETFDAFVRQYFEDFAFKSLDTKAFESYLYANLINKHLGKVARHEVEEWLYQPGLPESAPDPEVEALQRVAEAQERWFEGEQIDISAWSIHERLYFLRNLPDDITQAQLARMDEEFELTDTLNNSVLSVWLTIAIRHDYEPAQHKVDEMLLTMGRLAYILPVYAALNEVDSERAQDLYAAAKPTYHQLTQAEVENILDL</sequence>
<dbReference type="InterPro" id="IPR042097">
    <property type="entry name" value="Aminopeptidase_N-like_N_sf"/>
</dbReference>
<proteinExistence type="inferred from homology"/>
<comment type="caution">
    <text evidence="16">The sequence shown here is derived from an EMBL/GenBank/DDBJ whole genome shotgun (WGS) entry which is preliminary data.</text>
</comment>
<dbReference type="InterPro" id="IPR016024">
    <property type="entry name" value="ARM-type_fold"/>
</dbReference>
<dbReference type="InterPro" id="IPR015211">
    <property type="entry name" value="Peptidase_M1_C"/>
</dbReference>
<keyword evidence="7" id="KW-0645">Protease</keyword>
<evidence type="ECO:0000256" key="2">
    <source>
        <dbReference type="ARBA" id="ARBA00004496"/>
    </source>
</evidence>
<organism evidence="16 17">
    <name type="scientific">Aliidiomarina minuta</name>
    <dbReference type="NCBI Taxonomy" id="880057"/>
    <lineage>
        <taxon>Bacteria</taxon>
        <taxon>Pseudomonadati</taxon>
        <taxon>Pseudomonadota</taxon>
        <taxon>Gammaproteobacteria</taxon>
        <taxon>Alteromonadales</taxon>
        <taxon>Idiomarinaceae</taxon>
        <taxon>Aliidiomarina</taxon>
    </lineage>
</organism>
<feature type="active site" description="Proton acceptor" evidence="12">
    <location>
        <position position="318"/>
    </location>
</feature>
<comment type="catalytic activity">
    <reaction evidence="1">
        <text>Release of an N-terminal amino acid, Xaa-|-Yaa- from a peptide, amide or arylamide. Xaa is preferably Ala, but may be most amino acids including Pro (slow action). When a terminal hydrophobic residue is followed by a prolyl residue, the two may be released as an intact Xaa-Pro dipeptide.</text>
        <dbReference type="EC" id="3.4.11.2"/>
    </reaction>
</comment>
<evidence type="ECO:0000256" key="6">
    <source>
        <dbReference type="ARBA" id="ARBA00022490"/>
    </source>
</evidence>
<dbReference type="Pfam" id="PF09127">
    <property type="entry name" value="Leuk-A4-hydro_C"/>
    <property type="match status" value="1"/>
</dbReference>
<dbReference type="GO" id="GO:0008270">
    <property type="term" value="F:zinc ion binding"/>
    <property type="evidence" value="ECO:0007669"/>
    <property type="project" value="InterPro"/>
</dbReference>
<dbReference type="Gene3D" id="1.25.40.320">
    <property type="entry name" value="Peptidase M1, leukotriene A4 hydrolase/aminopeptidase C-terminal domain"/>
    <property type="match status" value="1"/>
</dbReference>
<feature type="signal peptide" evidence="14">
    <location>
        <begin position="1"/>
        <end position="20"/>
    </location>
</feature>
<evidence type="ECO:0000259" key="15">
    <source>
        <dbReference type="SMART" id="SM01263"/>
    </source>
</evidence>
<keyword evidence="9" id="KW-0378">Hydrolase</keyword>
<dbReference type="Gene3D" id="3.30.2010.30">
    <property type="match status" value="1"/>
</dbReference>
<dbReference type="SUPFAM" id="SSF48371">
    <property type="entry name" value="ARM repeat"/>
    <property type="match status" value="1"/>
</dbReference>
<evidence type="ECO:0000313" key="17">
    <source>
        <dbReference type="Proteomes" id="UP000288293"/>
    </source>
</evidence>
<evidence type="ECO:0000256" key="8">
    <source>
        <dbReference type="ARBA" id="ARBA00022723"/>
    </source>
</evidence>
<dbReference type="InterPro" id="IPR038502">
    <property type="entry name" value="M1_LTA-4_hydro/amino_C_sf"/>
</dbReference>
<dbReference type="Pfam" id="PF01433">
    <property type="entry name" value="Peptidase_M1"/>
    <property type="match status" value="1"/>
</dbReference>
<dbReference type="CDD" id="cd09599">
    <property type="entry name" value="M1_LTA4H"/>
    <property type="match status" value="1"/>
</dbReference>
<comment type="cofactor">
    <cofactor evidence="13">
        <name>Zn(2+)</name>
        <dbReference type="ChEBI" id="CHEBI:29105"/>
    </cofactor>
    <text evidence="13">Binds 1 zinc ion per subunit.</text>
</comment>
<dbReference type="Pfam" id="PF17900">
    <property type="entry name" value="Peptidase_M1_N"/>
    <property type="match status" value="1"/>
</dbReference>
<evidence type="ECO:0000256" key="1">
    <source>
        <dbReference type="ARBA" id="ARBA00000098"/>
    </source>
</evidence>
<evidence type="ECO:0000256" key="9">
    <source>
        <dbReference type="ARBA" id="ARBA00022801"/>
    </source>
</evidence>
<accession>A0A432W8E9</accession>
<dbReference type="SMART" id="SM01263">
    <property type="entry name" value="Leuk-A4-hydro_C"/>
    <property type="match status" value="1"/>
</dbReference>
<dbReference type="PRINTS" id="PR00756">
    <property type="entry name" value="ALADIPTASE"/>
</dbReference>
<comment type="similarity">
    <text evidence="3">Belongs to the peptidase M1 family.</text>
</comment>
<dbReference type="InterPro" id="IPR034015">
    <property type="entry name" value="M1_LTA4H"/>
</dbReference>
<dbReference type="PANTHER" id="PTHR45726">
    <property type="entry name" value="LEUKOTRIENE A-4 HYDROLASE"/>
    <property type="match status" value="1"/>
</dbReference>
<keyword evidence="14" id="KW-0732">Signal</keyword>
<dbReference type="PANTHER" id="PTHR45726:SF3">
    <property type="entry name" value="LEUKOTRIENE A-4 HYDROLASE"/>
    <property type="match status" value="1"/>
</dbReference>
<evidence type="ECO:0000256" key="12">
    <source>
        <dbReference type="PIRSR" id="PIRSR634015-1"/>
    </source>
</evidence>
<keyword evidence="6" id="KW-0963">Cytoplasm</keyword>
<dbReference type="Proteomes" id="UP000288293">
    <property type="component" value="Unassembled WGS sequence"/>
</dbReference>
<keyword evidence="8 13" id="KW-0479">Metal-binding</keyword>
<dbReference type="InterPro" id="IPR014782">
    <property type="entry name" value="Peptidase_M1_dom"/>
</dbReference>
<dbReference type="GO" id="GO:0005737">
    <property type="term" value="C:cytoplasm"/>
    <property type="evidence" value="ECO:0007669"/>
    <property type="project" value="UniProtKB-SubCell"/>
</dbReference>
<dbReference type="Gene3D" id="1.10.390.10">
    <property type="entry name" value="Neutral Protease Domain 2"/>
    <property type="match status" value="1"/>
</dbReference>
<dbReference type="SUPFAM" id="SSF55486">
    <property type="entry name" value="Metalloproteases ('zincins'), catalytic domain"/>
    <property type="match status" value="1"/>
</dbReference>
<dbReference type="InterPro" id="IPR049980">
    <property type="entry name" value="LTA4H_cat"/>
</dbReference>
<evidence type="ECO:0000256" key="5">
    <source>
        <dbReference type="ARBA" id="ARBA00015611"/>
    </source>
</evidence>
<keyword evidence="10 13" id="KW-0862">Zinc</keyword>
<keyword evidence="16" id="KW-0031">Aminopeptidase</keyword>
<evidence type="ECO:0000256" key="11">
    <source>
        <dbReference type="ARBA" id="ARBA00023049"/>
    </source>
</evidence>
<evidence type="ECO:0000256" key="3">
    <source>
        <dbReference type="ARBA" id="ARBA00010136"/>
    </source>
</evidence>
<dbReference type="InterPro" id="IPR001930">
    <property type="entry name" value="Peptidase_M1"/>
</dbReference>
<dbReference type="GO" id="GO:0016285">
    <property type="term" value="F:alanyl aminopeptidase activity"/>
    <property type="evidence" value="ECO:0007669"/>
    <property type="project" value="UniProtKB-EC"/>
</dbReference>
<evidence type="ECO:0000256" key="14">
    <source>
        <dbReference type="SAM" id="SignalP"/>
    </source>
</evidence>
<dbReference type="InterPro" id="IPR045357">
    <property type="entry name" value="Aminopeptidase_N-like_N"/>
</dbReference>
<dbReference type="GO" id="GO:0006508">
    <property type="term" value="P:proteolysis"/>
    <property type="evidence" value="ECO:0007669"/>
    <property type="project" value="UniProtKB-KW"/>
</dbReference>
<dbReference type="Gene3D" id="2.60.40.1730">
    <property type="entry name" value="tricorn interacting facor f3 domain"/>
    <property type="match status" value="1"/>
</dbReference>
<reference evidence="16 17" key="1">
    <citation type="journal article" date="2011" name="Front. Microbiol.">
        <title>Genomic signatures of strain selection and enhancement in Bacillus atrophaeus var. globigii, a historical biowarfare simulant.</title>
        <authorList>
            <person name="Gibbons H.S."/>
            <person name="Broomall S.M."/>
            <person name="McNew L.A."/>
            <person name="Daligault H."/>
            <person name="Chapman C."/>
            <person name="Bruce D."/>
            <person name="Karavis M."/>
            <person name="Krepps M."/>
            <person name="McGregor P.A."/>
            <person name="Hong C."/>
            <person name="Park K.H."/>
            <person name="Akmal A."/>
            <person name="Feldman A."/>
            <person name="Lin J.S."/>
            <person name="Chang W.E."/>
            <person name="Higgs B.W."/>
            <person name="Demirev P."/>
            <person name="Lindquist J."/>
            <person name="Liem A."/>
            <person name="Fochler E."/>
            <person name="Read T.D."/>
            <person name="Tapia R."/>
            <person name="Johnson S."/>
            <person name="Bishop-Lilly K.A."/>
            <person name="Detter C."/>
            <person name="Han C."/>
            <person name="Sozhamannan S."/>
            <person name="Rosenzweig C.N."/>
            <person name="Skowronski E.W."/>
        </authorList>
    </citation>
    <scope>NUCLEOTIDE SEQUENCE [LARGE SCALE GENOMIC DNA]</scope>
    <source>
        <strain evidence="16 17">MLST1</strain>
    </source>
</reference>
<dbReference type="EMBL" id="PIPL01000001">
    <property type="protein sequence ID" value="RUO26301.1"/>
    <property type="molecule type" value="Genomic_DNA"/>
</dbReference>
<evidence type="ECO:0000256" key="4">
    <source>
        <dbReference type="ARBA" id="ARBA00012564"/>
    </source>
</evidence>
<feature type="chain" id="PRO_5019002289" description="Aminopeptidase N" evidence="14">
    <location>
        <begin position="21"/>
        <end position="617"/>
    </location>
</feature>
<evidence type="ECO:0000256" key="10">
    <source>
        <dbReference type="ARBA" id="ARBA00022833"/>
    </source>
</evidence>
<feature type="binding site" evidence="13">
    <location>
        <position position="340"/>
    </location>
    <ligand>
        <name>Zn(2+)</name>
        <dbReference type="ChEBI" id="CHEBI:29105"/>
        <note>catalytic</note>
    </ligand>
</feature>
<feature type="active site" description="Proton donor" evidence="12">
    <location>
        <position position="403"/>
    </location>
</feature>
<keyword evidence="11" id="KW-0482">Metalloprotease</keyword>
<dbReference type="FunFam" id="3.30.2010.30:FF:000001">
    <property type="entry name" value="Leukotriene A(4) hydrolase"/>
    <property type="match status" value="1"/>
</dbReference>
<protein>
    <recommendedName>
        <fullName evidence="5">Aminopeptidase N</fullName>
        <ecNumber evidence="4">3.4.11.2</ecNumber>
    </recommendedName>
</protein>
<dbReference type="EC" id="3.4.11.2" evidence="4"/>
<dbReference type="GO" id="GO:0008237">
    <property type="term" value="F:metallopeptidase activity"/>
    <property type="evidence" value="ECO:0007669"/>
    <property type="project" value="UniProtKB-KW"/>
</dbReference>
<feature type="domain" description="Peptidase M1 leukotriene A4 hydrolase/aminopeptidase C-terminal" evidence="15">
    <location>
        <begin position="483"/>
        <end position="615"/>
    </location>
</feature>
<gene>
    <name evidence="16" type="ORF">CWE09_06185</name>
</gene>
<evidence type="ECO:0000313" key="16">
    <source>
        <dbReference type="EMBL" id="RUO26301.1"/>
    </source>
</evidence>
<keyword evidence="17" id="KW-1185">Reference proteome</keyword>
<dbReference type="InterPro" id="IPR027268">
    <property type="entry name" value="Peptidase_M4/M1_CTD_sf"/>
</dbReference>
<dbReference type="AlphaFoldDB" id="A0A432W8E9"/>
<dbReference type="RefSeq" id="WP_126803113.1">
    <property type="nucleotide sequence ID" value="NZ_PIPL01000001.1"/>
</dbReference>
<dbReference type="OrthoDB" id="100605at2"/>
<evidence type="ECO:0000256" key="7">
    <source>
        <dbReference type="ARBA" id="ARBA00022670"/>
    </source>
</evidence>
<comment type="subcellular location">
    <subcellularLocation>
        <location evidence="2">Cytoplasm</location>
    </subcellularLocation>
</comment>
<feature type="binding site" evidence="13">
    <location>
        <position position="321"/>
    </location>
    <ligand>
        <name>Zn(2+)</name>
        <dbReference type="ChEBI" id="CHEBI:29105"/>
        <note>catalytic</note>
    </ligand>
</feature>
<feature type="binding site" evidence="13">
    <location>
        <position position="317"/>
    </location>
    <ligand>
        <name>Zn(2+)</name>
        <dbReference type="ChEBI" id="CHEBI:29105"/>
        <note>catalytic</note>
    </ligand>
</feature>
<name>A0A432W8E9_9GAMM</name>